<dbReference type="EMBL" id="JARJCW010000037">
    <property type="protein sequence ID" value="KAJ7207138.1"/>
    <property type="molecule type" value="Genomic_DNA"/>
</dbReference>
<keyword evidence="2" id="KW-1185">Reference proteome</keyword>
<name>A0AAD6VAK6_9AGAR</name>
<dbReference type="Proteomes" id="UP001219525">
    <property type="component" value="Unassembled WGS sequence"/>
</dbReference>
<dbReference type="AlphaFoldDB" id="A0AAD6VAK6"/>
<sequence length="307" mass="35286">MFAVLKRNPTISRLRLCRPEHNILSNCYSTRLEFPEPPVHLPNLRRFDGPSNFVCAFTPGLLTHITILWERLQISTSPCTSQIISLLNPGIVRFVNIVHEWNPSLVSLIACHIPGLEQLIIRRASAYMDINSREKARNFLPYVEEALPSFFSLTALHIHMGITNLYEEDLDLDEEFQIVRRWAEKSSTLLSVTLPMSNTCWIRKDGVWFPELQRAVHTAKCWTAMQPDTLRHFKWFFRTVVTSPSLPAEYNDFATWLVGRQAMLVVRDKIENTGDLPDFEFIQGPDNSLESLITFLVSDSTPSNGHF</sequence>
<protein>
    <submittedName>
        <fullName evidence="1">Uncharacterized protein</fullName>
    </submittedName>
</protein>
<organism evidence="1 2">
    <name type="scientific">Mycena pura</name>
    <dbReference type="NCBI Taxonomy" id="153505"/>
    <lineage>
        <taxon>Eukaryota</taxon>
        <taxon>Fungi</taxon>
        <taxon>Dikarya</taxon>
        <taxon>Basidiomycota</taxon>
        <taxon>Agaricomycotina</taxon>
        <taxon>Agaricomycetes</taxon>
        <taxon>Agaricomycetidae</taxon>
        <taxon>Agaricales</taxon>
        <taxon>Marasmiineae</taxon>
        <taxon>Mycenaceae</taxon>
        <taxon>Mycena</taxon>
    </lineage>
</organism>
<evidence type="ECO:0000313" key="2">
    <source>
        <dbReference type="Proteomes" id="UP001219525"/>
    </source>
</evidence>
<evidence type="ECO:0000313" key="1">
    <source>
        <dbReference type="EMBL" id="KAJ7207138.1"/>
    </source>
</evidence>
<reference evidence="1" key="1">
    <citation type="submission" date="2023-03" db="EMBL/GenBank/DDBJ databases">
        <title>Massive genome expansion in bonnet fungi (Mycena s.s.) driven by repeated elements and novel gene families across ecological guilds.</title>
        <authorList>
            <consortium name="Lawrence Berkeley National Laboratory"/>
            <person name="Harder C.B."/>
            <person name="Miyauchi S."/>
            <person name="Viragh M."/>
            <person name="Kuo A."/>
            <person name="Thoen E."/>
            <person name="Andreopoulos B."/>
            <person name="Lu D."/>
            <person name="Skrede I."/>
            <person name="Drula E."/>
            <person name="Henrissat B."/>
            <person name="Morin E."/>
            <person name="Kohler A."/>
            <person name="Barry K."/>
            <person name="LaButti K."/>
            <person name="Morin E."/>
            <person name="Salamov A."/>
            <person name="Lipzen A."/>
            <person name="Mereny Z."/>
            <person name="Hegedus B."/>
            <person name="Baldrian P."/>
            <person name="Stursova M."/>
            <person name="Weitz H."/>
            <person name="Taylor A."/>
            <person name="Grigoriev I.V."/>
            <person name="Nagy L.G."/>
            <person name="Martin F."/>
            <person name="Kauserud H."/>
        </authorList>
    </citation>
    <scope>NUCLEOTIDE SEQUENCE</scope>
    <source>
        <strain evidence="1">9144</strain>
    </source>
</reference>
<comment type="caution">
    <text evidence="1">The sequence shown here is derived from an EMBL/GenBank/DDBJ whole genome shotgun (WGS) entry which is preliminary data.</text>
</comment>
<accession>A0AAD6VAK6</accession>
<gene>
    <name evidence="1" type="ORF">GGX14DRAFT_396559</name>
</gene>
<proteinExistence type="predicted"/>